<dbReference type="Proteomes" id="UP000322530">
    <property type="component" value="Unassembled WGS sequence"/>
</dbReference>
<sequence>MQGTIQLNLLHTPTGTTMLRWNPANRQLVVTVSLTGLAPNSIHPTHIHLGTCAAPAPQSMLFPLKTLRADGKGTATATTTIANVAQDIPGSGPIRWFVNVHNGPTLSTEVQNRWLACGDIASVQTGAGGVQSAMISLMGTSSADEHAAGTVVLSVEGQQVKVIVHVSGLIPGSRHMAHIHQGSCAAQGPVVAPLAPVIVDGHGNGISTTVLPLTSMSLPASALYLNVHEGPMPTTMLPIPQQLFNPIVCGDIPLPHA</sequence>
<gene>
    <name evidence="3" type="ORF">KDI_48050</name>
</gene>
<dbReference type="InterPro" id="IPR010895">
    <property type="entry name" value="CHRD"/>
</dbReference>
<name>A0A5A5TI13_9CHLR</name>
<comment type="similarity">
    <text evidence="1">Belongs to the Cu-Zn superoxide dismutase family.</text>
</comment>
<dbReference type="EMBL" id="BIXY01000100">
    <property type="protein sequence ID" value="GCF11241.1"/>
    <property type="molecule type" value="Genomic_DNA"/>
</dbReference>
<feature type="domain" description="CHRD" evidence="2">
    <location>
        <begin position="143"/>
        <end position="229"/>
    </location>
</feature>
<reference evidence="3 4" key="1">
    <citation type="submission" date="2019-01" db="EMBL/GenBank/DDBJ databases">
        <title>Draft genome sequence of Dictyobacter sp. Uno17.</title>
        <authorList>
            <person name="Wang C.M."/>
            <person name="Zheng Y."/>
            <person name="Sakai Y."/>
            <person name="Abe K."/>
            <person name="Yokota A."/>
            <person name="Yabe S."/>
        </authorList>
    </citation>
    <scope>NUCLEOTIDE SEQUENCE [LARGE SCALE GENOMIC DNA]</scope>
    <source>
        <strain evidence="3 4">Uno17</strain>
    </source>
</reference>
<evidence type="ECO:0000259" key="2">
    <source>
        <dbReference type="Pfam" id="PF07452"/>
    </source>
</evidence>
<evidence type="ECO:0000313" key="3">
    <source>
        <dbReference type="EMBL" id="GCF11241.1"/>
    </source>
</evidence>
<keyword evidence="4" id="KW-1185">Reference proteome</keyword>
<evidence type="ECO:0000256" key="1">
    <source>
        <dbReference type="ARBA" id="ARBA00010457"/>
    </source>
</evidence>
<dbReference type="GO" id="GO:0046872">
    <property type="term" value="F:metal ion binding"/>
    <property type="evidence" value="ECO:0007669"/>
    <property type="project" value="InterPro"/>
</dbReference>
<dbReference type="Pfam" id="PF07452">
    <property type="entry name" value="CHRD"/>
    <property type="match status" value="1"/>
</dbReference>
<evidence type="ECO:0000313" key="4">
    <source>
        <dbReference type="Proteomes" id="UP000322530"/>
    </source>
</evidence>
<comment type="caution">
    <text evidence="3">The sequence shown here is derived from an EMBL/GenBank/DDBJ whole genome shotgun (WGS) entry which is preliminary data.</text>
</comment>
<proteinExistence type="inferred from homology"/>
<dbReference type="SUPFAM" id="SSF49329">
    <property type="entry name" value="Cu,Zn superoxide dismutase-like"/>
    <property type="match status" value="1"/>
</dbReference>
<protein>
    <recommendedName>
        <fullName evidence="2">CHRD domain-containing protein</fullName>
    </recommendedName>
</protein>
<organism evidence="3 4">
    <name type="scientific">Dictyobacter arantiisoli</name>
    <dbReference type="NCBI Taxonomy" id="2014874"/>
    <lineage>
        <taxon>Bacteria</taxon>
        <taxon>Bacillati</taxon>
        <taxon>Chloroflexota</taxon>
        <taxon>Ktedonobacteria</taxon>
        <taxon>Ktedonobacterales</taxon>
        <taxon>Dictyobacteraceae</taxon>
        <taxon>Dictyobacter</taxon>
    </lineage>
</organism>
<dbReference type="AlphaFoldDB" id="A0A5A5TI13"/>
<dbReference type="InterPro" id="IPR036423">
    <property type="entry name" value="SOD-like_Cu/Zn_dom_sf"/>
</dbReference>
<dbReference type="GO" id="GO:0006801">
    <property type="term" value="P:superoxide metabolic process"/>
    <property type="evidence" value="ECO:0007669"/>
    <property type="project" value="InterPro"/>
</dbReference>
<accession>A0A5A5TI13</accession>